<keyword evidence="3" id="KW-1185">Reference proteome</keyword>
<protein>
    <submittedName>
        <fullName evidence="2">Uncharacterized protein</fullName>
    </submittedName>
</protein>
<reference evidence="2 3" key="1">
    <citation type="journal article" date="2020" name="IScience">
        <title>Genome Sequencing of the Endangered Kingdonia uniflora (Circaeasteraceae, Ranunculales) Reveals Potential Mechanisms of Evolutionary Specialization.</title>
        <authorList>
            <person name="Sun Y."/>
            <person name="Deng T."/>
            <person name="Zhang A."/>
            <person name="Moore M.J."/>
            <person name="Landis J.B."/>
            <person name="Lin N."/>
            <person name="Zhang H."/>
            <person name="Zhang X."/>
            <person name="Huang J."/>
            <person name="Zhang X."/>
            <person name="Sun H."/>
            <person name="Wang H."/>
        </authorList>
    </citation>
    <scope>NUCLEOTIDE SEQUENCE [LARGE SCALE GENOMIC DNA]</scope>
    <source>
        <strain evidence="2">TB1705</strain>
        <tissue evidence="2">Leaf</tissue>
    </source>
</reference>
<keyword evidence="1" id="KW-1133">Transmembrane helix</keyword>
<name>A0A7J7MUV8_9MAGN</name>
<dbReference type="Proteomes" id="UP000541444">
    <property type="component" value="Unassembled WGS sequence"/>
</dbReference>
<gene>
    <name evidence="2" type="ORF">GIB67_040233</name>
</gene>
<feature type="non-terminal residue" evidence="2">
    <location>
        <position position="1"/>
    </location>
</feature>
<evidence type="ECO:0000256" key="1">
    <source>
        <dbReference type="SAM" id="Phobius"/>
    </source>
</evidence>
<dbReference type="AlphaFoldDB" id="A0A7J7MUV8"/>
<accession>A0A7J7MUV8</accession>
<dbReference type="EMBL" id="JACGCM010001219">
    <property type="protein sequence ID" value="KAF6158719.1"/>
    <property type="molecule type" value="Genomic_DNA"/>
</dbReference>
<proteinExistence type="predicted"/>
<keyword evidence="1" id="KW-0472">Membrane</keyword>
<organism evidence="2 3">
    <name type="scientific">Kingdonia uniflora</name>
    <dbReference type="NCBI Taxonomy" id="39325"/>
    <lineage>
        <taxon>Eukaryota</taxon>
        <taxon>Viridiplantae</taxon>
        <taxon>Streptophyta</taxon>
        <taxon>Embryophyta</taxon>
        <taxon>Tracheophyta</taxon>
        <taxon>Spermatophyta</taxon>
        <taxon>Magnoliopsida</taxon>
        <taxon>Ranunculales</taxon>
        <taxon>Circaeasteraceae</taxon>
        <taxon>Kingdonia</taxon>
    </lineage>
</organism>
<evidence type="ECO:0000313" key="3">
    <source>
        <dbReference type="Proteomes" id="UP000541444"/>
    </source>
</evidence>
<evidence type="ECO:0000313" key="2">
    <source>
        <dbReference type="EMBL" id="KAF6158719.1"/>
    </source>
</evidence>
<keyword evidence="1" id="KW-0812">Transmembrane</keyword>
<feature type="transmembrane region" description="Helical" evidence="1">
    <location>
        <begin position="7"/>
        <end position="33"/>
    </location>
</feature>
<sequence length="127" mass="14172">RPRLISCILVIRIVNLFTTKLILLIIHLCLLLLPRVTNCLQKGEMGFILTDEANKPILAGHAPISADRAEQAEGKCIPWAVNLSAKKIRGKEVPLCRLPECDSLSKRPIFRSAVEYSNTASSLFKFM</sequence>
<comment type="caution">
    <text evidence="2">The sequence shown here is derived from an EMBL/GenBank/DDBJ whole genome shotgun (WGS) entry which is preliminary data.</text>
</comment>